<feature type="chain" id="PRO_5045437860" evidence="2">
    <location>
        <begin position="18"/>
        <end position="186"/>
    </location>
</feature>
<protein>
    <submittedName>
        <fullName evidence="3">Uncharacterized protein</fullName>
    </submittedName>
</protein>
<keyword evidence="1" id="KW-0175">Coiled coil</keyword>
<feature type="coiled-coil region" evidence="1">
    <location>
        <begin position="151"/>
        <end position="178"/>
    </location>
</feature>
<evidence type="ECO:0000256" key="2">
    <source>
        <dbReference type="SAM" id="SignalP"/>
    </source>
</evidence>
<organism evidence="3 4">
    <name type="scientific">Phyllosticta citribraziliensis</name>
    <dbReference type="NCBI Taxonomy" id="989973"/>
    <lineage>
        <taxon>Eukaryota</taxon>
        <taxon>Fungi</taxon>
        <taxon>Dikarya</taxon>
        <taxon>Ascomycota</taxon>
        <taxon>Pezizomycotina</taxon>
        <taxon>Dothideomycetes</taxon>
        <taxon>Dothideomycetes incertae sedis</taxon>
        <taxon>Botryosphaeriales</taxon>
        <taxon>Phyllostictaceae</taxon>
        <taxon>Phyllosticta</taxon>
    </lineage>
</organism>
<feature type="signal peptide" evidence="2">
    <location>
        <begin position="1"/>
        <end position="17"/>
    </location>
</feature>
<sequence length="186" mass="21065">MRTATAAWRLRWSSVRCGPLYLPVWVCDGGEVSCRVPVLLLRDGTSAWLTTTPVCTTPLHRRPLALHPPIQLLRLLRRLLSKCPVCLETTQDPPCQTAVQRLMHSLPKATLHRGQHAKVAKVRQIGHDGRGKVQSMIHRLMSERNETKQANTLLCLENEQLRAKLADAEEKILELQLELELEPQLP</sequence>
<evidence type="ECO:0000313" key="4">
    <source>
        <dbReference type="Proteomes" id="UP001360953"/>
    </source>
</evidence>
<dbReference type="RefSeq" id="XP_066658076.1">
    <property type="nucleotide sequence ID" value="XM_066794940.1"/>
</dbReference>
<evidence type="ECO:0000256" key="1">
    <source>
        <dbReference type="SAM" id="Coils"/>
    </source>
</evidence>
<keyword evidence="2" id="KW-0732">Signal</keyword>
<dbReference type="GeneID" id="92027846"/>
<dbReference type="EMBL" id="JBBPEH010000003">
    <property type="protein sequence ID" value="KAK7541145.1"/>
    <property type="molecule type" value="Genomic_DNA"/>
</dbReference>
<proteinExistence type="predicted"/>
<name>A0ABR1M0Z7_9PEZI</name>
<comment type="caution">
    <text evidence="3">The sequence shown here is derived from an EMBL/GenBank/DDBJ whole genome shotgun (WGS) entry which is preliminary data.</text>
</comment>
<reference evidence="3 4" key="1">
    <citation type="submission" date="2024-04" db="EMBL/GenBank/DDBJ databases">
        <title>Phyllosticta paracitricarpa is synonymous to the EU quarantine fungus P. citricarpa based on phylogenomic analyses.</title>
        <authorList>
            <consortium name="Lawrence Berkeley National Laboratory"/>
            <person name="Van ingen-buijs V.A."/>
            <person name="Van westerhoven A.C."/>
            <person name="Haridas S."/>
            <person name="Skiadas P."/>
            <person name="Martin F."/>
            <person name="Groenewald J.Z."/>
            <person name="Crous P.W."/>
            <person name="Seidl M.F."/>
        </authorList>
    </citation>
    <scope>NUCLEOTIDE SEQUENCE [LARGE SCALE GENOMIC DNA]</scope>
    <source>
        <strain evidence="3 4">CPC 17464</strain>
    </source>
</reference>
<dbReference type="Proteomes" id="UP001360953">
    <property type="component" value="Unassembled WGS sequence"/>
</dbReference>
<keyword evidence="4" id="KW-1185">Reference proteome</keyword>
<evidence type="ECO:0000313" key="3">
    <source>
        <dbReference type="EMBL" id="KAK7541145.1"/>
    </source>
</evidence>
<accession>A0ABR1M0Z7</accession>
<gene>
    <name evidence="3" type="ORF">J3D65DRAFT_268864</name>
</gene>